<gene>
    <name evidence="1" type="ORF">SAMN04244553_3610</name>
</gene>
<proteinExistence type="predicted"/>
<sequence length="116" mass="12646">MTEIASAAEPAWSTVQRAAAIGDPIIALDETWPELWRLRWKASVLNGRKQTAFTIEETAPGQFHVAYGYWVIAGPADYATTLGTLGGFLVSFHLAGLGISENISKWIIGAYEEHTP</sequence>
<keyword evidence="2" id="KW-1185">Reference proteome</keyword>
<dbReference type="Proteomes" id="UP000219565">
    <property type="component" value="Unassembled WGS sequence"/>
</dbReference>
<dbReference type="RefSeq" id="WP_143861463.1">
    <property type="nucleotide sequence ID" value="NZ_OBEG01000003.1"/>
</dbReference>
<evidence type="ECO:0000313" key="2">
    <source>
        <dbReference type="Proteomes" id="UP000219565"/>
    </source>
</evidence>
<dbReference type="AlphaFoldDB" id="A0A285LJJ9"/>
<protein>
    <submittedName>
        <fullName evidence="1">Uncharacterized protein</fullName>
    </submittedName>
</protein>
<name>A0A285LJJ9_9NOCA</name>
<evidence type="ECO:0000313" key="1">
    <source>
        <dbReference type="EMBL" id="SNY84227.1"/>
    </source>
</evidence>
<organism evidence="1 2">
    <name type="scientific">Nocardia amikacinitolerans</name>
    <dbReference type="NCBI Taxonomy" id="756689"/>
    <lineage>
        <taxon>Bacteria</taxon>
        <taxon>Bacillati</taxon>
        <taxon>Actinomycetota</taxon>
        <taxon>Actinomycetes</taxon>
        <taxon>Mycobacteriales</taxon>
        <taxon>Nocardiaceae</taxon>
        <taxon>Nocardia</taxon>
    </lineage>
</organism>
<accession>A0A285LJJ9</accession>
<dbReference type="EMBL" id="OBEG01000003">
    <property type="protein sequence ID" value="SNY84227.1"/>
    <property type="molecule type" value="Genomic_DNA"/>
</dbReference>
<reference evidence="1 2" key="1">
    <citation type="submission" date="2017-09" db="EMBL/GenBank/DDBJ databases">
        <authorList>
            <person name="Ehlers B."/>
            <person name="Leendertz F.H."/>
        </authorList>
    </citation>
    <scope>NUCLEOTIDE SEQUENCE [LARGE SCALE GENOMIC DNA]</scope>
    <source>
        <strain evidence="1 2">DSM 45537</strain>
    </source>
</reference>